<reference evidence="9 10" key="1">
    <citation type="submission" date="2024-05" db="EMBL/GenBank/DDBJ databases">
        <authorList>
            <person name="Matzinger S.R."/>
            <person name="Bankers L."/>
            <person name="Rossheim A."/>
            <person name="Hetherington-Rauth M.C."/>
            <person name="Smith A."/>
            <person name="Baird S."/>
            <person name="Polanco D."/>
        </authorList>
    </citation>
    <scope>NUCLEOTIDE SEQUENCE [LARGE SCALE GENOMIC DNA]</scope>
    <source>
        <strain evidence="9 10">2024CJ-00066</strain>
    </source>
</reference>
<keyword evidence="3" id="KW-0812">Transmembrane</keyword>
<evidence type="ECO:0000256" key="5">
    <source>
        <dbReference type="ARBA" id="ARBA00023136"/>
    </source>
</evidence>
<evidence type="ECO:0000259" key="8">
    <source>
        <dbReference type="Pfam" id="PF13145"/>
    </source>
</evidence>
<evidence type="ECO:0000313" key="10">
    <source>
        <dbReference type="Proteomes" id="UP001447151"/>
    </source>
</evidence>
<keyword evidence="4" id="KW-1133">Transmembrane helix</keyword>
<comment type="caution">
    <text evidence="9">The sequence shown here is derived from an EMBL/GenBank/DDBJ whole genome shotgun (WGS) entry which is preliminary data.</text>
</comment>
<dbReference type="EMBL" id="JBECZB010000002">
    <property type="protein sequence ID" value="MEQ3510207.1"/>
    <property type="molecule type" value="Genomic_DNA"/>
</dbReference>
<comment type="subcellular location">
    <subcellularLocation>
        <location evidence="1">Cell membrane</location>
        <topology evidence="1">Single-pass type II membrane protein</topology>
    </subcellularLocation>
</comment>
<gene>
    <name evidence="9" type="ORF">ABM124_02515</name>
</gene>
<evidence type="ECO:0000256" key="2">
    <source>
        <dbReference type="ARBA" id="ARBA00022475"/>
    </source>
</evidence>
<keyword evidence="5" id="KW-0472">Membrane</keyword>
<evidence type="ECO:0000256" key="3">
    <source>
        <dbReference type="ARBA" id="ARBA00022692"/>
    </source>
</evidence>
<accession>A0ABV1JI97</accession>
<evidence type="ECO:0000256" key="7">
    <source>
        <dbReference type="ARBA" id="ARBA00038408"/>
    </source>
</evidence>
<dbReference type="PANTHER" id="PTHR47529">
    <property type="entry name" value="PEPTIDYL-PROLYL CIS-TRANS ISOMERASE D"/>
    <property type="match status" value="1"/>
</dbReference>
<feature type="domain" description="PpiC" evidence="8">
    <location>
        <begin position="230"/>
        <end position="372"/>
    </location>
</feature>
<proteinExistence type="inferred from homology"/>
<dbReference type="Proteomes" id="UP001447151">
    <property type="component" value="Unassembled WGS sequence"/>
</dbReference>
<dbReference type="RefSeq" id="WP_349272454.1">
    <property type="nucleotide sequence ID" value="NZ_JBECZB010000002.1"/>
</dbReference>
<evidence type="ECO:0000256" key="6">
    <source>
        <dbReference type="ARBA" id="ARBA00023186"/>
    </source>
</evidence>
<sequence>MFHSIEKYRTPAQVLLGLIALTFVGFGVSTVSHPGSDYIVQVGDEKISDHSINAAMQNEQADGGSPSRDAVFQSLLQRAYLKQGAKLMGISVSQEQIKQIIVDDPNFHDAGGKFSHALLSQYLSQRHMSEDQFVEEIRDQFALQNLVNLVQNGVLVSDAQAEQLVKLTQVNRTIRSHTFNPDEFIGQVKAADADLQKFYNANKKDYLLPQAVKLEYVALNLKDFADKQTVSETEVKNAYEERMARLPAEGEKPSFEKEKAAVENELKMKKAVADFNKAKEKLGDDAFNHPSSLDEAAKNSGLKVETQETWLSRQDAQMSGMPENLINAVFSDDVLKKKHNSEVLTINSETAWVVRAKEVREEKTLPFAEAKDAVHQAYIRAEAAKLAENKAKEVLAQLNGGKAADVKWSEVSVLGAQQARQSMPPESYTELLKAKPANGKPAYVRLTGLPAPVIVEVQAVTPPDDIANRLPSAKQALAQQQSANTFDLLIRYFNGKIKQTKGAQSVDNGDGQ</sequence>
<name>A0ABV1JI97_NEIPO</name>
<keyword evidence="6" id="KW-0143">Chaperone</keyword>
<keyword evidence="2" id="KW-1003">Cell membrane</keyword>
<dbReference type="InterPro" id="IPR000297">
    <property type="entry name" value="PPIase_PpiC"/>
</dbReference>
<dbReference type="PANTHER" id="PTHR47529:SF1">
    <property type="entry name" value="PERIPLASMIC CHAPERONE PPID"/>
    <property type="match status" value="1"/>
</dbReference>
<dbReference type="InterPro" id="IPR052029">
    <property type="entry name" value="PpiD_chaperone"/>
</dbReference>
<keyword evidence="10" id="KW-1185">Reference proteome</keyword>
<dbReference type="Pfam" id="PF13145">
    <property type="entry name" value="Rotamase_2"/>
    <property type="match status" value="1"/>
</dbReference>
<evidence type="ECO:0000256" key="4">
    <source>
        <dbReference type="ARBA" id="ARBA00022989"/>
    </source>
</evidence>
<dbReference type="Pfam" id="PF13624">
    <property type="entry name" value="SurA_N_3"/>
    <property type="match status" value="1"/>
</dbReference>
<evidence type="ECO:0000256" key="1">
    <source>
        <dbReference type="ARBA" id="ARBA00004401"/>
    </source>
</evidence>
<organism evidence="9 10">
    <name type="scientific">Neisseria polysaccharea</name>
    <dbReference type="NCBI Taxonomy" id="489"/>
    <lineage>
        <taxon>Bacteria</taxon>
        <taxon>Pseudomonadati</taxon>
        <taxon>Pseudomonadota</taxon>
        <taxon>Betaproteobacteria</taxon>
        <taxon>Neisseriales</taxon>
        <taxon>Neisseriaceae</taxon>
        <taxon>Neisseria</taxon>
    </lineage>
</organism>
<evidence type="ECO:0000313" key="9">
    <source>
        <dbReference type="EMBL" id="MEQ3510207.1"/>
    </source>
</evidence>
<dbReference type="SUPFAM" id="SSF109998">
    <property type="entry name" value="Triger factor/SurA peptide-binding domain-like"/>
    <property type="match status" value="1"/>
</dbReference>
<dbReference type="InterPro" id="IPR027304">
    <property type="entry name" value="Trigger_fact/SurA_dom_sf"/>
</dbReference>
<protein>
    <submittedName>
        <fullName evidence="9">SurA N-terminal domain-containing protein</fullName>
    </submittedName>
</protein>
<dbReference type="Gene3D" id="1.10.4030.10">
    <property type="entry name" value="Porin chaperone SurA, peptide-binding domain"/>
    <property type="match status" value="1"/>
</dbReference>
<comment type="similarity">
    <text evidence="7">Belongs to the PpiD chaperone family.</text>
</comment>